<keyword evidence="2" id="KW-1185">Reference proteome</keyword>
<proteinExistence type="predicted"/>
<comment type="caution">
    <text evidence="1">The sequence shown here is derived from an EMBL/GenBank/DDBJ whole genome shotgun (WGS) entry which is preliminary data.</text>
</comment>
<sequence>MKSIKWQTFQLDKVLFLLRKVMVPRGGIQVKEICFCFHIVDYSPPAILSNENTNKIFLWIGSVPEYCSLGDAT</sequence>
<dbReference type="AlphaFoldDB" id="A0A2W7E1P0"/>
<dbReference type="EMBL" id="MZXV01000032">
    <property type="protein sequence ID" value="PZV37216.1"/>
    <property type="molecule type" value="Genomic_DNA"/>
</dbReference>
<evidence type="ECO:0000313" key="1">
    <source>
        <dbReference type="EMBL" id="PZV37216.1"/>
    </source>
</evidence>
<organism evidence="1 2">
    <name type="scientific">Mesorhizobium kowhaii</name>
    <dbReference type="NCBI Taxonomy" id="1300272"/>
    <lineage>
        <taxon>Bacteria</taxon>
        <taxon>Pseudomonadati</taxon>
        <taxon>Pseudomonadota</taxon>
        <taxon>Alphaproteobacteria</taxon>
        <taxon>Hyphomicrobiales</taxon>
        <taxon>Phyllobacteriaceae</taxon>
        <taxon>Mesorhizobium</taxon>
    </lineage>
</organism>
<evidence type="ECO:0000313" key="2">
    <source>
        <dbReference type="Proteomes" id="UP000248616"/>
    </source>
</evidence>
<accession>A0A2W7E1P0</accession>
<gene>
    <name evidence="1" type="ORF">B5V02_12805</name>
</gene>
<protein>
    <submittedName>
        <fullName evidence="1">Uncharacterized protein</fullName>
    </submittedName>
</protein>
<reference evidence="2" key="1">
    <citation type="submission" date="2017-03" db="EMBL/GenBank/DDBJ databases">
        <authorList>
            <person name="Safronova V.I."/>
            <person name="Sazanova A.L."/>
            <person name="Chirak E.R."/>
        </authorList>
    </citation>
    <scope>NUCLEOTIDE SEQUENCE [LARGE SCALE GENOMIC DNA]</scope>
    <source>
        <strain evidence="2">Ach-343</strain>
    </source>
</reference>
<dbReference type="Proteomes" id="UP000248616">
    <property type="component" value="Unassembled WGS sequence"/>
</dbReference>
<name>A0A2W7E1P0_9HYPH</name>